<name>A0A6B0T2Z8_9EURY</name>
<evidence type="ECO:0000256" key="1">
    <source>
        <dbReference type="SAM" id="Phobius"/>
    </source>
</evidence>
<protein>
    <submittedName>
        <fullName evidence="3">Cytochrome B</fullName>
    </submittedName>
</protein>
<dbReference type="AlphaFoldDB" id="A0A6B0T2Z8"/>
<feature type="transmembrane region" description="Helical" evidence="1">
    <location>
        <begin position="363"/>
        <end position="384"/>
    </location>
</feature>
<feature type="domain" description="Cytochrome oxidase subunit I profile" evidence="2">
    <location>
        <begin position="327"/>
        <end position="674"/>
    </location>
</feature>
<dbReference type="Pfam" id="PF22085">
    <property type="entry name" value="NorB_cytochrome_c-like"/>
    <property type="match status" value="1"/>
</dbReference>
<feature type="transmembrane region" description="Helical" evidence="1">
    <location>
        <begin position="584"/>
        <end position="605"/>
    </location>
</feature>
<keyword evidence="4" id="KW-1185">Reference proteome</keyword>
<feature type="transmembrane region" description="Helical" evidence="1">
    <location>
        <begin position="332"/>
        <end position="351"/>
    </location>
</feature>
<proteinExistence type="predicted"/>
<dbReference type="PROSITE" id="PS50855">
    <property type="entry name" value="COX1"/>
    <property type="match status" value="1"/>
</dbReference>
<evidence type="ECO:0000313" key="3">
    <source>
        <dbReference type="EMBL" id="MXR52454.1"/>
    </source>
</evidence>
<feature type="transmembrane region" description="Helical" evidence="1">
    <location>
        <begin position="660"/>
        <end position="683"/>
    </location>
</feature>
<dbReference type="EMBL" id="WUUT01000005">
    <property type="protein sequence ID" value="MXR52454.1"/>
    <property type="molecule type" value="Genomic_DNA"/>
</dbReference>
<dbReference type="SUPFAM" id="SSF81442">
    <property type="entry name" value="Cytochrome c oxidase subunit I-like"/>
    <property type="match status" value="1"/>
</dbReference>
<dbReference type="InterPro" id="IPR054309">
    <property type="entry name" value="NorB_cytochrome_c-like"/>
</dbReference>
<dbReference type="Pfam" id="PF00115">
    <property type="entry name" value="COX1"/>
    <property type="match status" value="1"/>
</dbReference>
<comment type="caution">
    <text evidence="3">The sequence shown here is derived from an EMBL/GenBank/DDBJ whole genome shotgun (WGS) entry which is preliminary data.</text>
</comment>
<feature type="transmembrane region" description="Helical" evidence="1">
    <location>
        <begin position="221"/>
        <end position="243"/>
    </location>
</feature>
<dbReference type="InterPro" id="IPR023616">
    <property type="entry name" value="Cyt_c_oxase-like_su1_dom"/>
</dbReference>
<feature type="transmembrane region" description="Helical" evidence="1">
    <location>
        <begin position="483"/>
        <end position="503"/>
    </location>
</feature>
<feature type="transmembrane region" description="Helical" evidence="1">
    <location>
        <begin position="276"/>
        <end position="299"/>
    </location>
</feature>
<feature type="transmembrane region" description="Helical" evidence="1">
    <location>
        <begin position="515"/>
        <end position="536"/>
    </location>
</feature>
<dbReference type="GO" id="GO:0020037">
    <property type="term" value="F:heme binding"/>
    <property type="evidence" value="ECO:0007669"/>
    <property type="project" value="InterPro"/>
</dbReference>
<dbReference type="PANTHER" id="PTHR10422">
    <property type="entry name" value="CYTOCHROME C OXIDASE SUBUNIT 1"/>
    <property type="match status" value="1"/>
</dbReference>
<evidence type="ECO:0000259" key="2">
    <source>
        <dbReference type="PROSITE" id="PS50855"/>
    </source>
</evidence>
<dbReference type="GO" id="GO:0016020">
    <property type="term" value="C:membrane"/>
    <property type="evidence" value="ECO:0007669"/>
    <property type="project" value="InterPro"/>
</dbReference>
<dbReference type="RefSeq" id="WP_159764590.1">
    <property type="nucleotide sequence ID" value="NZ_WUUT01000005.1"/>
</dbReference>
<feature type="transmembrane region" description="Helical" evidence="1">
    <location>
        <begin position="542"/>
        <end position="563"/>
    </location>
</feature>
<dbReference type="Proteomes" id="UP000466535">
    <property type="component" value="Unassembled WGS sequence"/>
</dbReference>
<feature type="transmembrane region" description="Helical" evidence="1">
    <location>
        <begin position="711"/>
        <end position="730"/>
    </location>
</feature>
<dbReference type="InterPro" id="IPR000883">
    <property type="entry name" value="Cyt_C_Oxase_1"/>
</dbReference>
<dbReference type="GO" id="GO:0009060">
    <property type="term" value="P:aerobic respiration"/>
    <property type="evidence" value="ECO:0007669"/>
    <property type="project" value="InterPro"/>
</dbReference>
<organism evidence="3 4">
    <name type="scientific">Halovenus carboxidivorans</name>
    <dbReference type="NCBI Taxonomy" id="2692199"/>
    <lineage>
        <taxon>Archaea</taxon>
        <taxon>Methanobacteriati</taxon>
        <taxon>Methanobacteriota</taxon>
        <taxon>Stenosarchaea group</taxon>
        <taxon>Halobacteria</taxon>
        <taxon>Halobacteriales</taxon>
        <taxon>Haloarculaceae</taxon>
        <taxon>Halovenus</taxon>
    </lineage>
</organism>
<keyword evidence="1" id="KW-1133">Transmembrane helix</keyword>
<feature type="transmembrane region" description="Helical" evidence="1">
    <location>
        <begin position="410"/>
        <end position="427"/>
    </location>
</feature>
<dbReference type="OrthoDB" id="234602at2157"/>
<evidence type="ECO:0000313" key="4">
    <source>
        <dbReference type="Proteomes" id="UP000466535"/>
    </source>
</evidence>
<feature type="transmembrane region" description="Helical" evidence="1">
    <location>
        <begin position="439"/>
        <end position="463"/>
    </location>
</feature>
<accession>A0A6B0T2Z8</accession>
<gene>
    <name evidence="3" type="ORF">GRX03_12665</name>
</gene>
<feature type="transmembrane region" description="Helical" evidence="1">
    <location>
        <begin position="12"/>
        <end position="31"/>
    </location>
</feature>
<dbReference type="GO" id="GO:0004129">
    <property type="term" value="F:cytochrome-c oxidase activity"/>
    <property type="evidence" value="ECO:0007669"/>
    <property type="project" value="InterPro"/>
</dbReference>
<dbReference type="PANTHER" id="PTHR10422:SF38">
    <property type="entry name" value="CYTOCHROME B SUBUNIT OF NITRIC OXIDE REDUCTASE"/>
    <property type="match status" value="1"/>
</dbReference>
<reference evidence="3 4" key="1">
    <citation type="submission" date="2019-12" db="EMBL/GenBank/DDBJ databases">
        <title>Isolation and characterization of three novel carbon monoxide-oxidizing members of Halobacteria from salione crusts and soils.</title>
        <authorList>
            <person name="Myers M.R."/>
            <person name="King G.M."/>
        </authorList>
    </citation>
    <scope>NUCLEOTIDE SEQUENCE [LARGE SCALE GENOMIC DNA]</scope>
    <source>
        <strain evidence="3 4">WSH3</strain>
    </source>
</reference>
<dbReference type="InterPro" id="IPR036927">
    <property type="entry name" value="Cyt_c_oxase-like_su1_sf"/>
</dbReference>
<keyword evidence="1" id="KW-0472">Membrane</keyword>
<dbReference type="Gene3D" id="1.20.210.10">
    <property type="entry name" value="Cytochrome c oxidase-like, subunit I domain"/>
    <property type="match status" value="1"/>
</dbReference>
<sequence length="761" mass="84356">MKLRRKRIAQVIAVVFVFNLIVMGGGAWFAYQESPPIPDRAVGPDGETVMTGEDIRDGKEQFQKDGLMNHGSILGNGAYYGVDYTSDALSLKTEYMREYYAQREYNASFAQLDSEQQAAISERVKNDLDRSYDGGPIEYTAAEVYAHEQVRQEYVNRYHEGDHQRGVPEGMIDSEADARRFADFAMWTAWFSHTDRPDGESSYTNEWPYNPAAGNDATGPVMIWSVIAMVLLVAAAGGGIWLYRSVELPEPSSEGISVPDPGDVEIVPSQRAALRFVPVAAGLFLAQVFLGGLLAHFYIERAGFFGIEELFGTHILQLLPFAMAKTWHIDLGILWIAATWLGAGLFLPPLLTGHEPKRQSTYVNVLLGALVVVAVGGLGGIWLGSNGFFESELWWILGNEGLEYLEVGKLWQFGLLVGFGLWAWLAVRGLKPLLDREPIFGLAHMILYAGGSIALLFTAGFLFTPETNIAVTEFWRWWVVHMWVEGAFEFFIVAIVGVTLVSMNLLRRQSAEKAVMLQALLVMGTGVIGVSHHYWWVGMPDVWIPIGSVFSTLELLPLVFILYEALGQYTAMTEEGGFPYKIPFMFIVASGVWNFVGAGVLGFFINLPIINYYEHGTYLTVGHAHAAMFGAFGFLALGMVAYMLQLAIEPEQWDGSWLRAAFWCWNVGLALMVFVSVLPVGFLQLEAAFTEGYAAARSLAFYEQGIVQTLFWARLPGDTLIILGTVIYAADIVRKRSVLRSTEPDPTTEDMAVAEGVLDDD</sequence>
<feature type="transmembrane region" description="Helical" evidence="1">
    <location>
        <begin position="625"/>
        <end position="648"/>
    </location>
</feature>
<keyword evidence="1" id="KW-0812">Transmembrane</keyword>